<dbReference type="InterPro" id="IPR002758">
    <property type="entry name" value="Cation_antiport_E"/>
</dbReference>
<dbReference type="PANTHER" id="PTHR34584:SF1">
    <property type="entry name" value="NA(+)_H(+) ANTIPORTER SUBUNIT E1"/>
    <property type="match status" value="1"/>
</dbReference>
<comment type="similarity">
    <text evidence="2">Belongs to the CPA3 antiporters (TC 2.A.63) subunit E family.</text>
</comment>
<sequence length="210" mass="23242">MSRGALMQVGILAWLTVVWILLWGNLSVANVLGGLAVGATIMLLLPLPRVPVEGRVRPLSVLKLAGLGVYYAAQSSAQVAWLAVRPGPPPLTGVLRCRLSIKSDLVLTLCIDLLNLIPGTMVLEVDQSRRMVYVHVLDVSTDRAVEQFYRTVRQLERLFIEAFERDSDWQPSTWHDQDEDDGRHEQDLLDDGPPEHDGPDGTTTSGKDRP</sequence>
<feature type="compositionally biased region" description="Basic and acidic residues" evidence="7">
    <location>
        <begin position="181"/>
        <end position="199"/>
    </location>
</feature>
<evidence type="ECO:0000256" key="6">
    <source>
        <dbReference type="ARBA" id="ARBA00023136"/>
    </source>
</evidence>
<feature type="transmembrane region" description="Helical" evidence="8">
    <location>
        <begin position="5"/>
        <end position="22"/>
    </location>
</feature>
<organism evidence="9 10">
    <name type="scientific">Rhodococcus tukisamuensis</name>
    <dbReference type="NCBI Taxonomy" id="168276"/>
    <lineage>
        <taxon>Bacteria</taxon>
        <taxon>Bacillati</taxon>
        <taxon>Actinomycetota</taxon>
        <taxon>Actinomycetes</taxon>
        <taxon>Mycobacteriales</taxon>
        <taxon>Nocardiaceae</taxon>
        <taxon>Rhodococcus</taxon>
    </lineage>
</organism>
<evidence type="ECO:0000256" key="4">
    <source>
        <dbReference type="ARBA" id="ARBA00022692"/>
    </source>
</evidence>
<keyword evidence="10" id="KW-1185">Reference proteome</keyword>
<dbReference type="Pfam" id="PF01899">
    <property type="entry name" value="MNHE"/>
    <property type="match status" value="1"/>
</dbReference>
<evidence type="ECO:0000313" key="9">
    <source>
        <dbReference type="EMBL" id="SDD56946.1"/>
    </source>
</evidence>
<gene>
    <name evidence="9" type="ORF">SAMN05444580_105131</name>
</gene>
<dbReference type="RefSeq" id="WP_083577464.1">
    <property type="nucleotide sequence ID" value="NZ_FNAB01000005.1"/>
</dbReference>
<dbReference type="GO" id="GO:0008324">
    <property type="term" value="F:monoatomic cation transmembrane transporter activity"/>
    <property type="evidence" value="ECO:0007669"/>
    <property type="project" value="InterPro"/>
</dbReference>
<dbReference type="GO" id="GO:0005886">
    <property type="term" value="C:plasma membrane"/>
    <property type="evidence" value="ECO:0007669"/>
    <property type="project" value="UniProtKB-SubCell"/>
</dbReference>
<feature type="region of interest" description="Disordered" evidence="7">
    <location>
        <begin position="168"/>
        <end position="210"/>
    </location>
</feature>
<evidence type="ECO:0000256" key="1">
    <source>
        <dbReference type="ARBA" id="ARBA00004651"/>
    </source>
</evidence>
<proteinExistence type="inferred from homology"/>
<reference evidence="9 10" key="1">
    <citation type="submission" date="2016-10" db="EMBL/GenBank/DDBJ databases">
        <authorList>
            <person name="de Groot N.N."/>
        </authorList>
    </citation>
    <scope>NUCLEOTIDE SEQUENCE [LARGE SCALE GENOMIC DNA]</scope>
    <source>
        <strain evidence="9 10">JCM 11308</strain>
    </source>
</reference>
<name>A0A1G6VVV1_9NOCA</name>
<keyword evidence="5 8" id="KW-1133">Transmembrane helix</keyword>
<dbReference type="NCBIfam" id="NF006521">
    <property type="entry name" value="PRK08965.1-5"/>
    <property type="match status" value="1"/>
</dbReference>
<evidence type="ECO:0000256" key="2">
    <source>
        <dbReference type="ARBA" id="ARBA00006228"/>
    </source>
</evidence>
<dbReference type="STRING" id="168276.SAMN05444580_105131"/>
<protein>
    <submittedName>
        <fullName evidence="9">Multicomponent Na+:H+ antiporter subunit E</fullName>
    </submittedName>
</protein>
<evidence type="ECO:0000256" key="3">
    <source>
        <dbReference type="ARBA" id="ARBA00022475"/>
    </source>
</evidence>
<accession>A0A1G6VVV1</accession>
<evidence type="ECO:0000256" key="8">
    <source>
        <dbReference type="SAM" id="Phobius"/>
    </source>
</evidence>
<feature type="transmembrane region" description="Helical" evidence="8">
    <location>
        <begin position="28"/>
        <end position="47"/>
    </location>
</feature>
<evidence type="ECO:0000313" key="10">
    <source>
        <dbReference type="Proteomes" id="UP000199417"/>
    </source>
</evidence>
<keyword evidence="4 8" id="KW-0812">Transmembrane</keyword>
<keyword evidence="3" id="KW-1003">Cell membrane</keyword>
<comment type="subcellular location">
    <subcellularLocation>
        <location evidence="1">Cell membrane</location>
        <topology evidence="1">Multi-pass membrane protein</topology>
    </subcellularLocation>
</comment>
<dbReference type="PANTHER" id="PTHR34584">
    <property type="entry name" value="NA(+)/H(+) ANTIPORTER SUBUNIT E1"/>
    <property type="match status" value="1"/>
</dbReference>
<keyword evidence="6 8" id="KW-0472">Membrane</keyword>
<dbReference type="Proteomes" id="UP000199417">
    <property type="component" value="Unassembled WGS sequence"/>
</dbReference>
<evidence type="ECO:0000256" key="7">
    <source>
        <dbReference type="SAM" id="MobiDB-lite"/>
    </source>
</evidence>
<dbReference type="EMBL" id="FNAB01000005">
    <property type="protein sequence ID" value="SDD56946.1"/>
    <property type="molecule type" value="Genomic_DNA"/>
</dbReference>
<dbReference type="AlphaFoldDB" id="A0A1G6VVV1"/>
<evidence type="ECO:0000256" key="5">
    <source>
        <dbReference type="ARBA" id="ARBA00022989"/>
    </source>
</evidence>